<feature type="region of interest" description="Disordered" evidence="1">
    <location>
        <begin position="1"/>
        <end position="67"/>
    </location>
</feature>
<sequence>MSNRNDAKKPLDHLPPEDEREEGIETEQPAYPGAERPSGGSPVSPDTAAEPDEPGRHGLAKPPQQGV</sequence>
<evidence type="ECO:0000256" key="1">
    <source>
        <dbReference type="SAM" id="MobiDB-lite"/>
    </source>
</evidence>
<comment type="caution">
    <text evidence="2">The sequence shown here is derived from an EMBL/GenBank/DDBJ whole genome shotgun (WGS) entry which is preliminary data.</text>
</comment>
<organism evidence="2 3">
    <name type="scientific">Microbacterium paludicola</name>
    <dbReference type="NCBI Taxonomy" id="300019"/>
    <lineage>
        <taxon>Bacteria</taxon>
        <taxon>Bacillati</taxon>
        <taxon>Actinomycetota</taxon>
        <taxon>Actinomycetes</taxon>
        <taxon>Micrococcales</taxon>
        <taxon>Microbacteriaceae</taxon>
        <taxon>Microbacterium</taxon>
    </lineage>
</organism>
<name>A0A4Y9FU46_9MICO</name>
<gene>
    <name evidence="2" type="ORF">E4U02_10725</name>
</gene>
<reference evidence="2 3" key="1">
    <citation type="submission" date="2019-03" db="EMBL/GenBank/DDBJ databases">
        <title>Diversity of the mouse oral microbiome.</title>
        <authorList>
            <person name="Joseph S."/>
            <person name="Aduse-Opoku J."/>
            <person name="Curtis M."/>
            <person name="Wade W."/>
            <person name="Hashim A."/>
        </authorList>
    </citation>
    <scope>NUCLEOTIDE SEQUENCE [LARGE SCALE GENOMIC DNA]</scope>
    <source>
        <strain evidence="2 3">P1012</strain>
    </source>
</reference>
<keyword evidence="3" id="KW-1185">Reference proteome</keyword>
<evidence type="ECO:0000313" key="3">
    <source>
        <dbReference type="Proteomes" id="UP000298358"/>
    </source>
</evidence>
<dbReference type="Proteomes" id="UP000298358">
    <property type="component" value="Unassembled WGS sequence"/>
</dbReference>
<protein>
    <submittedName>
        <fullName evidence="2">Uncharacterized protein</fullName>
    </submittedName>
</protein>
<proteinExistence type="predicted"/>
<dbReference type="RefSeq" id="WP_135114836.1">
    <property type="nucleotide sequence ID" value="NZ_JADGLL010000026.1"/>
</dbReference>
<dbReference type="OrthoDB" id="5073412at2"/>
<dbReference type="AlphaFoldDB" id="A0A4Y9FU46"/>
<evidence type="ECO:0000313" key="2">
    <source>
        <dbReference type="EMBL" id="TFU32406.1"/>
    </source>
</evidence>
<feature type="compositionally biased region" description="Basic and acidic residues" evidence="1">
    <location>
        <begin position="1"/>
        <end position="17"/>
    </location>
</feature>
<dbReference type="EMBL" id="SPQB01000026">
    <property type="protein sequence ID" value="TFU32406.1"/>
    <property type="molecule type" value="Genomic_DNA"/>
</dbReference>
<accession>A0A4Y9FU46</accession>